<accession>A0A067CNJ0</accession>
<evidence type="ECO:0000313" key="3">
    <source>
        <dbReference type="Proteomes" id="UP000030745"/>
    </source>
</evidence>
<dbReference type="OrthoDB" id="102039at2759"/>
<protein>
    <submittedName>
        <fullName evidence="2">Uncharacterized protein</fullName>
    </submittedName>
</protein>
<evidence type="ECO:0000256" key="1">
    <source>
        <dbReference type="SAM" id="MobiDB-lite"/>
    </source>
</evidence>
<dbReference type="EMBL" id="KK583211">
    <property type="protein sequence ID" value="KDO28387.1"/>
    <property type="molecule type" value="Genomic_DNA"/>
</dbReference>
<feature type="compositionally biased region" description="Polar residues" evidence="1">
    <location>
        <begin position="67"/>
        <end position="85"/>
    </location>
</feature>
<dbReference type="GeneID" id="24128960"/>
<gene>
    <name evidence="2" type="ORF">SPRG_06625</name>
</gene>
<proteinExistence type="predicted"/>
<name>A0A067CNJ0_SAPPC</name>
<organism evidence="2 3">
    <name type="scientific">Saprolegnia parasitica (strain CBS 223.65)</name>
    <dbReference type="NCBI Taxonomy" id="695850"/>
    <lineage>
        <taxon>Eukaryota</taxon>
        <taxon>Sar</taxon>
        <taxon>Stramenopiles</taxon>
        <taxon>Oomycota</taxon>
        <taxon>Saprolegniomycetes</taxon>
        <taxon>Saprolegniales</taxon>
        <taxon>Saprolegniaceae</taxon>
        <taxon>Saprolegnia</taxon>
    </lineage>
</organism>
<feature type="region of interest" description="Disordered" evidence="1">
    <location>
        <begin position="1"/>
        <end position="107"/>
    </location>
</feature>
<dbReference type="VEuPathDB" id="FungiDB:SPRG_06625"/>
<reference evidence="2 3" key="1">
    <citation type="journal article" date="2013" name="PLoS Genet.">
        <title>Distinctive expansion of potential virulence genes in the genome of the oomycete fish pathogen Saprolegnia parasitica.</title>
        <authorList>
            <person name="Jiang R.H."/>
            <person name="de Bruijn I."/>
            <person name="Haas B.J."/>
            <person name="Belmonte R."/>
            <person name="Lobach L."/>
            <person name="Christie J."/>
            <person name="van den Ackerveken G."/>
            <person name="Bottin A."/>
            <person name="Bulone V."/>
            <person name="Diaz-Moreno S.M."/>
            <person name="Dumas B."/>
            <person name="Fan L."/>
            <person name="Gaulin E."/>
            <person name="Govers F."/>
            <person name="Grenville-Briggs L.J."/>
            <person name="Horner N.R."/>
            <person name="Levin J.Z."/>
            <person name="Mammella M."/>
            <person name="Meijer H.J."/>
            <person name="Morris P."/>
            <person name="Nusbaum C."/>
            <person name="Oome S."/>
            <person name="Phillips A.J."/>
            <person name="van Rooyen D."/>
            <person name="Rzeszutek E."/>
            <person name="Saraiva M."/>
            <person name="Secombes C.J."/>
            <person name="Seidl M.F."/>
            <person name="Snel B."/>
            <person name="Stassen J.H."/>
            <person name="Sykes S."/>
            <person name="Tripathy S."/>
            <person name="van den Berg H."/>
            <person name="Vega-Arreguin J.C."/>
            <person name="Wawra S."/>
            <person name="Young S.K."/>
            <person name="Zeng Q."/>
            <person name="Dieguez-Uribeondo J."/>
            <person name="Russ C."/>
            <person name="Tyler B.M."/>
            <person name="van West P."/>
        </authorList>
    </citation>
    <scope>NUCLEOTIDE SEQUENCE [LARGE SCALE GENOMIC DNA]</scope>
    <source>
        <strain evidence="2 3">CBS 223.65</strain>
    </source>
</reference>
<dbReference type="Proteomes" id="UP000030745">
    <property type="component" value="Unassembled WGS sequence"/>
</dbReference>
<evidence type="ECO:0000313" key="2">
    <source>
        <dbReference type="EMBL" id="KDO28387.1"/>
    </source>
</evidence>
<sequence>MELVRKSSHGLRYAPSSSKKKATMTVMPYSGLGQLSSSDDEVDEQLRRESQEGSPTYPSRWVPPVSRHNNNQETEVSPRTSSISSLYDPPSDVKASPRPSTTNDPARVLITVRRKVTFEARVRLHVDKPPVYVGRYKSEQSARDACARLLQKTLESTAKNRLS</sequence>
<dbReference type="RefSeq" id="XP_012200829.1">
    <property type="nucleotide sequence ID" value="XM_012345439.1"/>
</dbReference>
<dbReference type="KEGG" id="spar:SPRG_06625"/>
<keyword evidence="3" id="KW-1185">Reference proteome</keyword>
<dbReference type="AlphaFoldDB" id="A0A067CNJ0"/>